<evidence type="ECO:0000256" key="1">
    <source>
        <dbReference type="SAM" id="SignalP"/>
    </source>
</evidence>
<evidence type="ECO:0000313" key="3">
    <source>
        <dbReference type="Proteomes" id="UP000720189"/>
    </source>
</evidence>
<dbReference type="AlphaFoldDB" id="A0A9P9KWI7"/>
<keyword evidence="3" id="KW-1185">Reference proteome</keyword>
<comment type="caution">
    <text evidence="2">The sequence shown here is derived from an EMBL/GenBank/DDBJ whole genome shotgun (WGS) entry which is preliminary data.</text>
</comment>
<feature type="signal peptide" evidence="1">
    <location>
        <begin position="1"/>
        <end position="36"/>
    </location>
</feature>
<sequence>MSNQWLLWHSHSHMQETTRLLLLFFFFLQGPCCNFASSGLTRFNCDWAQYKGCPASESVPTFGPAISFSFPRFAPGPNNFGQKSSGKRKLVGQA</sequence>
<evidence type="ECO:0008006" key="4">
    <source>
        <dbReference type="Google" id="ProtNLM"/>
    </source>
</evidence>
<name>A0A9P9KWI7_FUSRE</name>
<protein>
    <recommendedName>
        <fullName evidence="4">Secreted protein</fullName>
    </recommendedName>
</protein>
<gene>
    <name evidence="2" type="ORF">BKA55DRAFT_27267</name>
</gene>
<feature type="chain" id="PRO_5040119731" description="Secreted protein" evidence="1">
    <location>
        <begin position="37"/>
        <end position="94"/>
    </location>
</feature>
<dbReference type="Proteomes" id="UP000720189">
    <property type="component" value="Unassembled WGS sequence"/>
</dbReference>
<accession>A0A9P9KWI7</accession>
<dbReference type="GeneID" id="70215431"/>
<dbReference type="RefSeq" id="XP_046056676.1">
    <property type="nucleotide sequence ID" value="XM_046185477.1"/>
</dbReference>
<keyword evidence="1" id="KW-0732">Signal</keyword>
<dbReference type="EMBL" id="JAGMUX010000001">
    <property type="protein sequence ID" value="KAH7269908.1"/>
    <property type="molecule type" value="Genomic_DNA"/>
</dbReference>
<evidence type="ECO:0000313" key="2">
    <source>
        <dbReference type="EMBL" id="KAH7269908.1"/>
    </source>
</evidence>
<organism evidence="2 3">
    <name type="scientific">Fusarium redolens</name>
    <dbReference type="NCBI Taxonomy" id="48865"/>
    <lineage>
        <taxon>Eukaryota</taxon>
        <taxon>Fungi</taxon>
        <taxon>Dikarya</taxon>
        <taxon>Ascomycota</taxon>
        <taxon>Pezizomycotina</taxon>
        <taxon>Sordariomycetes</taxon>
        <taxon>Hypocreomycetidae</taxon>
        <taxon>Hypocreales</taxon>
        <taxon>Nectriaceae</taxon>
        <taxon>Fusarium</taxon>
        <taxon>Fusarium redolens species complex</taxon>
    </lineage>
</organism>
<reference evidence="2" key="1">
    <citation type="journal article" date="2021" name="Nat. Commun.">
        <title>Genetic determinants of endophytism in the Arabidopsis root mycobiome.</title>
        <authorList>
            <person name="Mesny F."/>
            <person name="Miyauchi S."/>
            <person name="Thiergart T."/>
            <person name="Pickel B."/>
            <person name="Atanasova L."/>
            <person name="Karlsson M."/>
            <person name="Huettel B."/>
            <person name="Barry K.W."/>
            <person name="Haridas S."/>
            <person name="Chen C."/>
            <person name="Bauer D."/>
            <person name="Andreopoulos W."/>
            <person name="Pangilinan J."/>
            <person name="LaButti K."/>
            <person name="Riley R."/>
            <person name="Lipzen A."/>
            <person name="Clum A."/>
            <person name="Drula E."/>
            <person name="Henrissat B."/>
            <person name="Kohler A."/>
            <person name="Grigoriev I.V."/>
            <person name="Martin F.M."/>
            <person name="Hacquard S."/>
        </authorList>
    </citation>
    <scope>NUCLEOTIDE SEQUENCE</scope>
    <source>
        <strain evidence="2">MPI-CAGE-AT-0023</strain>
    </source>
</reference>
<proteinExistence type="predicted"/>